<reference evidence="1 2" key="1">
    <citation type="journal article" date="2013" name="J. Microbiol.">
        <title>Mucilaginibacter ginsenosidivorax sp. nov., with ginsenoside converting activity isolated from sediment.</title>
        <authorList>
            <person name="Kim J.K."/>
            <person name="Choi T.E."/>
            <person name="Liu Q.M."/>
            <person name="Park H.Y."/>
            <person name="Yi T.H."/>
            <person name="Yoon M.H."/>
            <person name="Kim S.C."/>
            <person name="Im W.T."/>
        </authorList>
    </citation>
    <scope>NUCLEOTIDE SEQUENCE [LARGE SCALE GENOMIC DNA]</scope>
    <source>
        <strain evidence="1 2">KHI28</strain>
    </source>
</reference>
<keyword evidence="2" id="KW-1185">Reference proteome</keyword>
<dbReference type="KEGG" id="mgk:FSB76_26520"/>
<evidence type="ECO:0000313" key="2">
    <source>
        <dbReference type="Proteomes" id="UP000321362"/>
    </source>
</evidence>
<proteinExistence type="predicted"/>
<dbReference type="RefSeq" id="WP_147058819.1">
    <property type="nucleotide sequence ID" value="NZ_CP042437.1"/>
</dbReference>
<dbReference type="EMBL" id="CP042437">
    <property type="protein sequence ID" value="QEC79329.1"/>
    <property type="molecule type" value="Genomic_DNA"/>
</dbReference>
<name>A0A5B8W6U1_9SPHI</name>
<organism evidence="1 2">
    <name type="scientific">Mucilaginibacter ginsenosidivorax</name>
    <dbReference type="NCBI Taxonomy" id="862126"/>
    <lineage>
        <taxon>Bacteria</taxon>
        <taxon>Pseudomonadati</taxon>
        <taxon>Bacteroidota</taxon>
        <taxon>Sphingobacteriia</taxon>
        <taxon>Sphingobacteriales</taxon>
        <taxon>Sphingobacteriaceae</taxon>
        <taxon>Mucilaginibacter</taxon>
    </lineage>
</organism>
<accession>A0A5B8W6U1</accession>
<protein>
    <submittedName>
        <fullName evidence="1">Uncharacterized protein</fullName>
    </submittedName>
</protein>
<dbReference type="AlphaFoldDB" id="A0A5B8W6U1"/>
<evidence type="ECO:0000313" key="1">
    <source>
        <dbReference type="EMBL" id="QEC79329.1"/>
    </source>
</evidence>
<sequence length="106" mass="12280">MTNFFDDFNYYGGYDGEEKEHLNKANAKRLIKEHGEEWTKGYLAALETAAIKIADILYPEKVAGIPQTPHMVRNNIKKYWSENKSVMLYLMSHIESSLDDKNKPQP</sequence>
<gene>
    <name evidence="1" type="ORF">FSB76_26520</name>
</gene>
<dbReference type="Proteomes" id="UP000321362">
    <property type="component" value="Chromosome"/>
</dbReference>